<evidence type="ECO:0000313" key="3">
    <source>
        <dbReference type="Proteomes" id="UP000008694"/>
    </source>
</evidence>
<accession>D7KXM5</accession>
<evidence type="ECO:0000313" key="2">
    <source>
        <dbReference type="EMBL" id="EFH65011.1"/>
    </source>
</evidence>
<proteinExistence type="predicted"/>
<dbReference type="AlphaFoldDB" id="D7KXM5"/>
<feature type="compositionally biased region" description="Basic residues" evidence="1">
    <location>
        <begin position="14"/>
        <end position="26"/>
    </location>
</feature>
<feature type="compositionally biased region" description="Basic and acidic residues" evidence="1">
    <location>
        <begin position="69"/>
        <end position="79"/>
    </location>
</feature>
<evidence type="ECO:0000256" key="1">
    <source>
        <dbReference type="SAM" id="MobiDB-lite"/>
    </source>
</evidence>
<dbReference type="EMBL" id="GL348714">
    <property type="protein sequence ID" value="EFH65011.1"/>
    <property type="molecule type" value="Genomic_DNA"/>
</dbReference>
<feature type="region of interest" description="Disordered" evidence="1">
    <location>
        <begin position="69"/>
        <end position="98"/>
    </location>
</feature>
<organism evidence="3">
    <name type="scientific">Arabidopsis lyrata subsp. lyrata</name>
    <name type="common">Lyre-leaved rock-cress</name>
    <dbReference type="NCBI Taxonomy" id="81972"/>
    <lineage>
        <taxon>Eukaryota</taxon>
        <taxon>Viridiplantae</taxon>
        <taxon>Streptophyta</taxon>
        <taxon>Embryophyta</taxon>
        <taxon>Tracheophyta</taxon>
        <taxon>Spermatophyta</taxon>
        <taxon>Magnoliopsida</taxon>
        <taxon>eudicotyledons</taxon>
        <taxon>Gunneridae</taxon>
        <taxon>Pentapetalae</taxon>
        <taxon>rosids</taxon>
        <taxon>malvids</taxon>
        <taxon>Brassicales</taxon>
        <taxon>Brassicaceae</taxon>
        <taxon>Camelineae</taxon>
        <taxon>Arabidopsis</taxon>
    </lineage>
</organism>
<gene>
    <name evidence="2" type="ORF">ARALYDRAFT_676519</name>
</gene>
<feature type="region of interest" description="Disordered" evidence="1">
    <location>
        <begin position="1"/>
        <end position="49"/>
    </location>
</feature>
<reference evidence="3" key="1">
    <citation type="journal article" date="2011" name="Nat. Genet.">
        <title>The Arabidopsis lyrata genome sequence and the basis of rapid genome size change.</title>
        <authorList>
            <person name="Hu T.T."/>
            <person name="Pattyn P."/>
            <person name="Bakker E.G."/>
            <person name="Cao J."/>
            <person name="Cheng J.-F."/>
            <person name="Clark R.M."/>
            <person name="Fahlgren N."/>
            <person name="Fawcett J.A."/>
            <person name="Grimwood J."/>
            <person name="Gundlach H."/>
            <person name="Haberer G."/>
            <person name="Hollister J.D."/>
            <person name="Ossowski S."/>
            <person name="Ottilar R.P."/>
            <person name="Salamov A.A."/>
            <person name="Schneeberger K."/>
            <person name="Spannagl M."/>
            <person name="Wang X."/>
            <person name="Yang L."/>
            <person name="Nasrallah M.E."/>
            <person name="Bergelson J."/>
            <person name="Carrington J.C."/>
            <person name="Gaut B.S."/>
            <person name="Schmutz J."/>
            <person name="Mayer K.F.X."/>
            <person name="Van de Peer Y."/>
            <person name="Grigoriev I.V."/>
            <person name="Nordborg M."/>
            <person name="Weigel D."/>
            <person name="Guo Y.-L."/>
        </authorList>
    </citation>
    <scope>NUCLEOTIDE SEQUENCE [LARGE SCALE GENOMIC DNA]</scope>
    <source>
        <strain evidence="3">cv. MN47</strain>
    </source>
</reference>
<keyword evidence="3" id="KW-1185">Reference proteome</keyword>
<dbReference type="HOGENOM" id="CLU_2336499_0_0_1"/>
<protein>
    <submittedName>
        <fullName evidence="2">Predicted protein</fullName>
    </submittedName>
</protein>
<dbReference type="Proteomes" id="UP000008694">
    <property type="component" value="Unassembled WGS sequence"/>
</dbReference>
<name>D7KXM5_ARALL</name>
<dbReference type="Gramene" id="Al_scaffold_0002_1669">
    <property type="protein sequence ID" value="Al_scaffold_0002_1669"/>
    <property type="gene ID" value="Al_scaffold_0002_1669"/>
</dbReference>
<sequence length="98" mass="10961">MGLGRIYKSPIQLQKRKSAIHRKNKRGSPFVDRCPQSNRNLKSGGLKTHSFVATTEDREISAKETGFRHPLHASDEPAHHKSPGKLVTPTKHIDGIRS</sequence>